<dbReference type="PANTHER" id="PTHR31713:SF42">
    <property type="entry name" value="PROTEIN SAR DEFICIENT 1"/>
    <property type="match status" value="1"/>
</dbReference>
<evidence type="ECO:0000313" key="2">
    <source>
        <dbReference type="EMBL" id="OEL37230.1"/>
    </source>
</evidence>
<sequence length="84" mass="9490">MSNDAWEAMTKHARTCVPGNRVYAYSAPHGTIYVNSVFKLVRVELGGVECPLEQLNRDQTDYVQNLILEAYENRDSLEEADVAI</sequence>
<accession>A0A1E5WJC1</accession>
<gene>
    <name evidence="2" type="ORF">BAE44_0001752</name>
</gene>
<dbReference type="EMBL" id="LWDX02006228">
    <property type="protein sequence ID" value="OEL37230.1"/>
    <property type="molecule type" value="Genomic_DNA"/>
</dbReference>
<feature type="domain" description="Calmodulin binding protein C-terminal" evidence="1">
    <location>
        <begin position="22"/>
        <end position="80"/>
    </location>
</feature>
<dbReference type="GO" id="GO:0043565">
    <property type="term" value="F:sequence-specific DNA binding"/>
    <property type="evidence" value="ECO:0007669"/>
    <property type="project" value="TreeGrafter"/>
</dbReference>
<dbReference type="GO" id="GO:0005634">
    <property type="term" value="C:nucleus"/>
    <property type="evidence" value="ECO:0007669"/>
    <property type="project" value="TreeGrafter"/>
</dbReference>
<comment type="caution">
    <text evidence="2">The sequence shown here is derived from an EMBL/GenBank/DDBJ whole genome shotgun (WGS) entry which is preliminary data.</text>
</comment>
<dbReference type="PANTHER" id="PTHR31713">
    <property type="entry name" value="OS02G0177800 PROTEIN"/>
    <property type="match status" value="1"/>
</dbReference>
<dbReference type="STRING" id="888268.A0A1E5WJC1"/>
<dbReference type="GO" id="GO:0003700">
    <property type="term" value="F:DNA-binding transcription factor activity"/>
    <property type="evidence" value="ECO:0007669"/>
    <property type="project" value="TreeGrafter"/>
</dbReference>
<reference evidence="2 3" key="1">
    <citation type="submission" date="2016-09" db="EMBL/GenBank/DDBJ databases">
        <title>The draft genome of Dichanthelium oligosanthes: A C3 panicoid grass species.</title>
        <authorList>
            <person name="Studer A.J."/>
            <person name="Schnable J.C."/>
            <person name="Brutnell T.P."/>
        </authorList>
    </citation>
    <scope>NUCLEOTIDE SEQUENCE [LARGE SCALE GENOMIC DNA]</scope>
    <source>
        <strain evidence="3">cv. Kellogg 1175</strain>
        <tissue evidence="2">Leaf</tissue>
    </source>
</reference>
<evidence type="ECO:0000259" key="1">
    <source>
        <dbReference type="Pfam" id="PF20452"/>
    </source>
</evidence>
<dbReference type="GO" id="GO:0005516">
    <property type="term" value="F:calmodulin binding"/>
    <property type="evidence" value="ECO:0007669"/>
    <property type="project" value="InterPro"/>
</dbReference>
<dbReference type="OrthoDB" id="757051at2759"/>
<name>A0A1E5WJC1_9POAL</name>
<dbReference type="Proteomes" id="UP000095767">
    <property type="component" value="Unassembled WGS sequence"/>
</dbReference>
<dbReference type="GO" id="GO:0080142">
    <property type="term" value="P:regulation of salicylic acid biosynthetic process"/>
    <property type="evidence" value="ECO:0007669"/>
    <property type="project" value="TreeGrafter"/>
</dbReference>
<dbReference type="InterPro" id="IPR012416">
    <property type="entry name" value="CBP60"/>
</dbReference>
<evidence type="ECO:0000313" key="3">
    <source>
        <dbReference type="Proteomes" id="UP000095767"/>
    </source>
</evidence>
<dbReference type="InterPro" id="IPR046829">
    <property type="entry name" value="Calmod_bind_C"/>
</dbReference>
<keyword evidence="3" id="KW-1185">Reference proteome</keyword>
<dbReference type="Pfam" id="PF20452">
    <property type="entry name" value="Calmod_bind_C"/>
    <property type="match status" value="1"/>
</dbReference>
<organism evidence="2 3">
    <name type="scientific">Dichanthelium oligosanthes</name>
    <dbReference type="NCBI Taxonomy" id="888268"/>
    <lineage>
        <taxon>Eukaryota</taxon>
        <taxon>Viridiplantae</taxon>
        <taxon>Streptophyta</taxon>
        <taxon>Embryophyta</taxon>
        <taxon>Tracheophyta</taxon>
        <taxon>Spermatophyta</taxon>
        <taxon>Magnoliopsida</taxon>
        <taxon>Liliopsida</taxon>
        <taxon>Poales</taxon>
        <taxon>Poaceae</taxon>
        <taxon>PACMAD clade</taxon>
        <taxon>Panicoideae</taxon>
        <taxon>Panicodae</taxon>
        <taxon>Paniceae</taxon>
        <taxon>Dichantheliinae</taxon>
        <taxon>Dichanthelium</taxon>
    </lineage>
</organism>
<dbReference type="AlphaFoldDB" id="A0A1E5WJC1"/>
<protein>
    <recommendedName>
        <fullName evidence="1">Calmodulin binding protein C-terminal domain-containing protein</fullName>
    </recommendedName>
</protein>
<proteinExistence type="predicted"/>